<sequence>MSSPPLPPPPLSIATGDNLEFAWEQLSPVQTDASHAESIPDRVRRVTADLEELDLYYNLPNAPRRYAKIKEYCSSELADIKELPFDSLSQQDKVDAVLLTRFLEHLSRHQTLVEESHRKAQPLVPFESAITALCEARQDGLEMKAEQAAHDLDEIQASIAQVQSDIQAGRTTASKPTANQATKVIENLRNSLQEWFDFYSTYDPAFDWWATTPWQAVDAALVDYIDTILSSIVGIQPGNGGQDEIIGEPIGRAMLLSELAREMIPYTPEELLSIAHKEYNRYLLEMRALSNELGFGNDWKKALDHIKTQFAPIGKQTSFVRDLVNEATAYVQDNNLVTVPPLAASTWRMFTLTPSQQRTAPFFLGGQSILVASPTSSMAQPLRNTVLRANNRHFSRAVAFHEMIPGHRLQRFMERRHSTHRAGIFSTPFLTEGWAMYWELLLWDRGDFFVSAEDRMGTMFWRMHRCMRIVFSLRFHLGELTPLECV</sequence>
<dbReference type="Proteomes" id="UP000766486">
    <property type="component" value="Unassembled WGS sequence"/>
</dbReference>
<comment type="caution">
    <text evidence="1">The sequence shown here is derived from an EMBL/GenBank/DDBJ whole genome shotgun (WGS) entry which is preliminary data.</text>
</comment>
<dbReference type="EMBL" id="CABFNS010000761">
    <property type="protein sequence ID" value="VUC27070.1"/>
    <property type="molecule type" value="Genomic_DNA"/>
</dbReference>
<dbReference type="PANTHER" id="PTHR33361:SF2">
    <property type="entry name" value="DUF885 DOMAIN-CONTAINING PROTEIN"/>
    <property type="match status" value="1"/>
</dbReference>
<gene>
    <name evidence="1" type="ORF">CLO192961_LOCUS200323</name>
</gene>
<dbReference type="PANTHER" id="PTHR33361">
    <property type="entry name" value="GLR0591 PROTEIN"/>
    <property type="match status" value="1"/>
</dbReference>
<proteinExistence type="predicted"/>
<dbReference type="Pfam" id="PF05960">
    <property type="entry name" value="DUF885"/>
    <property type="match status" value="1"/>
</dbReference>
<reference evidence="1 2" key="1">
    <citation type="submission" date="2019-06" db="EMBL/GenBank/DDBJ databases">
        <authorList>
            <person name="Broberg M."/>
        </authorList>
    </citation>
    <scope>NUCLEOTIDE SEQUENCE [LARGE SCALE GENOMIC DNA]</scope>
</reference>
<accession>A0ABY6U7L2</accession>
<organism evidence="1 2">
    <name type="scientific">Bionectria ochroleuca</name>
    <name type="common">Gliocladium roseum</name>
    <dbReference type="NCBI Taxonomy" id="29856"/>
    <lineage>
        <taxon>Eukaryota</taxon>
        <taxon>Fungi</taxon>
        <taxon>Dikarya</taxon>
        <taxon>Ascomycota</taxon>
        <taxon>Pezizomycotina</taxon>
        <taxon>Sordariomycetes</taxon>
        <taxon>Hypocreomycetidae</taxon>
        <taxon>Hypocreales</taxon>
        <taxon>Bionectriaceae</taxon>
        <taxon>Clonostachys</taxon>
    </lineage>
</organism>
<evidence type="ECO:0000313" key="2">
    <source>
        <dbReference type="Proteomes" id="UP000766486"/>
    </source>
</evidence>
<name>A0ABY6U7L2_BIOOC</name>
<evidence type="ECO:0000313" key="1">
    <source>
        <dbReference type="EMBL" id="VUC27070.1"/>
    </source>
</evidence>
<feature type="non-terminal residue" evidence="1">
    <location>
        <position position="486"/>
    </location>
</feature>
<evidence type="ECO:0008006" key="3">
    <source>
        <dbReference type="Google" id="ProtNLM"/>
    </source>
</evidence>
<protein>
    <recommendedName>
        <fullName evidence="3">DUF885 domain-containing protein</fullName>
    </recommendedName>
</protein>
<dbReference type="InterPro" id="IPR010281">
    <property type="entry name" value="DUF885"/>
</dbReference>
<keyword evidence="2" id="KW-1185">Reference proteome</keyword>